<accession>A0A1I7BCC0</accession>
<dbReference type="EMBL" id="FPBA01000013">
    <property type="protein sequence ID" value="SFT84788.1"/>
    <property type="molecule type" value="Genomic_DNA"/>
</dbReference>
<dbReference type="STRING" id="1296565.SAMN05660657_03479"/>
<keyword evidence="3" id="KW-1185">Reference proteome</keyword>
<protein>
    <recommendedName>
        <fullName evidence="4">DUF5872 domain-containing protein</fullName>
    </recommendedName>
</protein>
<name>A0A1I7BCC0_9ACTN</name>
<evidence type="ECO:0000256" key="1">
    <source>
        <dbReference type="SAM" id="MobiDB-lite"/>
    </source>
</evidence>
<sequence length="189" mass="21228">MSGKSAEDYAQDYTDPELRERLKEEIKAGDKGGRPGQWSARKSQLLTHEYEAQGGGYRHEGERTASQEHLQEWTKQDWHTADGGDRARGSDGTKRYLPDAAWELLSDEEKAATDARKRGSDEQHVANTDAAKEARKAAELLDVPAPEARERVAKMHGDSQLDRAEQAERDLGTGRKTVLEAIEEQRDRD</sequence>
<evidence type="ECO:0000313" key="2">
    <source>
        <dbReference type="EMBL" id="SFT84788.1"/>
    </source>
</evidence>
<dbReference type="Proteomes" id="UP000199546">
    <property type="component" value="Unassembled WGS sequence"/>
</dbReference>
<gene>
    <name evidence="2" type="ORF">SAMN05660657_03479</name>
</gene>
<feature type="region of interest" description="Disordered" evidence="1">
    <location>
        <begin position="110"/>
        <end position="189"/>
    </location>
</feature>
<dbReference type="RefSeq" id="WP_093581191.1">
    <property type="nucleotide sequence ID" value="NZ_FPBA01000013.1"/>
</dbReference>
<dbReference type="OrthoDB" id="791686at2"/>
<feature type="region of interest" description="Disordered" evidence="1">
    <location>
        <begin position="51"/>
        <end position="94"/>
    </location>
</feature>
<feature type="compositionally biased region" description="Basic and acidic residues" evidence="1">
    <location>
        <begin position="57"/>
        <end position="94"/>
    </location>
</feature>
<proteinExistence type="predicted"/>
<organism evidence="2 3">
    <name type="scientific">Geodermatophilus amargosae</name>
    <dbReference type="NCBI Taxonomy" id="1296565"/>
    <lineage>
        <taxon>Bacteria</taxon>
        <taxon>Bacillati</taxon>
        <taxon>Actinomycetota</taxon>
        <taxon>Actinomycetes</taxon>
        <taxon>Geodermatophilales</taxon>
        <taxon>Geodermatophilaceae</taxon>
        <taxon>Geodermatophilus</taxon>
    </lineage>
</organism>
<reference evidence="3" key="1">
    <citation type="submission" date="2016-10" db="EMBL/GenBank/DDBJ databases">
        <authorList>
            <person name="Varghese N."/>
            <person name="Submissions S."/>
        </authorList>
    </citation>
    <scope>NUCLEOTIDE SEQUENCE [LARGE SCALE GENOMIC DNA]</scope>
    <source>
        <strain evidence="3">DSM 46136</strain>
    </source>
</reference>
<feature type="compositionally biased region" description="Basic and acidic residues" evidence="1">
    <location>
        <begin position="147"/>
        <end position="173"/>
    </location>
</feature>
<evidence type="ECO:0000313" key="3">
    <source>
        <dbReference type="Proteomes" id="UP000199546"/>
    </source>
</evidence>
<evidence type="ECO:0008006" key="4">
    <source>
        <dbReference type="Google" id="ProtNLM"/>
    </source>
</evidence>
<dbReference type="AlphaFoldDB" id="A0A1I7BCC0"/>
<feature type="compositionally biased region" description="Basic and acidic residues" evidence="1">
    <location>
        <begin position="110"/>
        <end position="139"/>
    </location>
</feature>